<evidence type="ECO:0000313" key="2">
    <source>
        <dbReference type="Proteomes" id="UP000452235"/>
    </source>
</evidence>
<gene>
    <name evidence="1" type="ORF">ATEIFO6365_0013031600</name>
</gene>
<organism evidence="1 2">
    <name type="scientific">Aspergillus terreus</name>
    <dbReference type="NCBI Taxonomy" id="33178"/>
    <lineage>
        <taxon>Eukaryota</taxon>
        <taxon>Fungi</taxon>
        <taxon>Dikarya</taxon>
        <taxon>Ascomycota</taxon>
        <taxon>Pezizomycotina</taxon>
        <taxon>Eurotiomycetes</taxon>
        <taxon>Eurotiomycetidae</taxon>
        <taxon>Eurotiales</taxon>
        <taxon>Aspergillaceae</taxon>
        <taxon>Aspergillus</taxon>
        <taxon>Aspergillus subgen. Circumdati</taxon>
    </lineage>
</organism>
<proteinExistence type="predicted"/>
<dbReference type="PANTHER" id="PTHR37490:SF2">
    <property type="match status" value="1"/>
</dbReference>
<keyword evidence="2" id="KW-1185">Reference proteome</keyword>
<evidence type="ECO:0000313" key="1">
    <source>
        <dbReference type="EMBL" id="GFF20982.1"/>
    </source>
</evidence>
<sequence length="367" mass="41633">MRLSTASYITVADVDEPGTRNARNCFRSCLIVDGALYLNPCPTGTQSHLAKAEWCEDAGDSALRSSGLGGPPPMDDQPSMLCAIGMEGIDVQRTTSSTGRRRRRPSISDLAPSRNKNIGSPQIIIDDVSRAKVAATDRVVVVGKRKEENTNWVIDELPDWQHAIYTVDDPDAPLRVTKNKGKESSVYLQYIIDHYDRLPSTIVFLHSHRDGYPDAWHTEFDEHSNPLTVQMLQTDFVQRNGYANLRCNPSPGCPDEIRPFRETANEDHMPELLFPMVWQTFFNNTRVPEVVATPCCAQFAVSRSQVRQRPLSSYQRYHRWLMEADLPDDVSGRIMEYMWHIIFGQDPVYCPDMEQCLGDVYDLAFPF</sequence>
<dbReference type="Pfam" id="PF11913">
    <property type="entry name" value="DUF3431"/>
    <property type="match status" value="1"/>
</dbReference>
<dbReference type="Proteomes" id="UP000452235">
    <property type="component" value="Unassembled WGS sequence"/>
</dbReference>
<dbReference type="PANTHER" id="PTHR37490">
    <property type="entry name" value="EXPRESSED PROTEIN"/>
    <property type="match status" value="1"/>
</dbReference>
<dbReference type="OrthoDB" id="426718at2759"/>
<reference evidence="1 2" key="1">
    <citation type="submission" date="2020-01" db="EMBL/GenBank/DDBJ databases">
        <title>Aspergillus terreus IFO 6365 whole genome shotgun sequence.</title>
        <authorList>
            <person name="Kanamasa S."/>
            <person name="Takahashi H."/>
        </authorList>
    </citation>
    <scope>NUCLEOTIDE SEQUENCE [LARGE SCALE GENOMIC DNA]</scope>
    <source>
        <strain evidence="1 2">IFO 6365</strain>
    </source>
</reference>
<dbReference type="AlphaFoldDB" id="A0A5M3ZDS2"/>
<comment type="caution">
    <text evidence="1">The sequence shown here is derived from an EMBL/GenBank/DDBJ whole genome shotgun (WGS) entry which is preliminary data.</text>
</comment>
<dbReference type="InterPro" id="IPR021838">
    <property type="entry name" value="DUF3431"/>
</dbReference>
<protein>
    <submittedName>
        <fullName evidence="1">Uncharacterized protein</fullName>
    </submittedName>
</protein>
<dbReference type="VEuPathDB" id="FungiDB:ATEG_09809"/>
<dbReference type="EMBL" id="BLJY01000013">
    <property type="protein sequence ID" value="GFF20982.1"/>
    <property type="molecule type" value="Genomic_DNA"/>
</dbReference>
<accession>A0A5M3ZDS2</accession>
<name>A0A5M3ZDS2_ASPTE</name>